<evidence type="ECO:0000313" key="1">
    <source>
        <dbReference type="EMBL" id="SFQ46916.1"/>
    </source>
</evidence>
<dbReference type="RefSeq" id="WP_092435094.1">
    <property type="nucleotide sequence ID" value="NZ_FOXM01000023.1"/>
</dbReference>
<dbReference type="EMBL" id="FOXM01000023">
    <property type="protein sequence ID" value="SFQ46916.1"/>
    <property type="molecule type" value="Genomic_DNA"/>
</dbReference>
<reference evidence="2" key="1">
    <citation type="submission" date="2016-10" db="EMBL/GenBank/DDBJ databases">
        <authorList>
            <person name="Varghese N."/>
            <person name="Submissions S."/>
        </authorList>
    </citation>
    <scope>NUCLEOTIDE SEQUENCE [LARGE SCALE GENOMIC DNA]</scope>
    <source>
        <strain evidence="2">JCM 18195</strain>
    </source>
</reference>
<organism evidence="1 2">
    <name type="scientific">Geopseudomonas sagittaria</name>
    <dbReference type="NCBI Taxonomy" id="1135990"/>
    <lineage>
        <taxon>Bacteria</taxon>
        <taxon>Pseudomonadati</taxon>
        <taxon>Pseudomonadota</taxon>
        <taxon>Gammaproteobacteria</taxon>
        <taxon>Pseudomonadales</taxon>
        <taxon>Pseudomonadaceae</taxon>
        <taxon>Geopseudomonas</taxon>
    </lineage>
</organism>
<proteinExistence type="predicted"/>
<dbReference type="Proteomes" id="UP000243084">
    <property type="component" value="Unassembled WGS sequence"/>
</dbReference>
<dbReference type="AlphaFoldDB" id="A0A1I5YRQ9"/>
<evidence type="ECO:0000313" key="2">
    <source>
        <dbReference type="Proteomes" id="UP000243084"/>
    </source>
</evidence>
<accession>A0A1I5YRQ9</accession>
<sequence>MSTCPFCKRDPYHYVDIGVGYQAAAVDCCDLGIALHYGDKEAWQTLRNMRSHSPRKKARAMKVLREYGYRPDSKGRFAAKVFEVRVK</sequence>
<keyword evidence="2" id="KW-1185">Reference proteome</keyword>
<gene>
    <name evidence="1" type="ORF">SAMN05216229_12367</name>
</gene>
<protein>
    <submittedName>
        <fullName evidence="1">Uncharacterized protein</fullName>
    </submittedName>
</protein>
<dbReference type="OrthoDB" id="8482299at2"/>
<name>A0A1I5YRQ9_9GAMM</name>